<comment type="caution">
    <text evidence="2">The sequence shown here is derived from an EMBL/GenBank/DDBJ whole genome shotgun (WGS) entry which is preliminary data.</text>
</comment>
<proteinExistence type="predicted"/>
<evidence type="ECO:0000313" key="3">
    <source>
        <dbReference type="Proteomes" id="UP000886469"/>
    </source>
</evidence>
<gene>
    <name evidence="2" type="ORF">E4Q08_21640</name>
</gene>
<dbReference type="SUPFAM" id="SSF69255">
    <property type="entry name" value="gp5 N-terminal domain-like"/>
    <property type="match status" value="1"/>
</dbReference>
<name>A0ABX1TD82_9PROT</name>
<protein>
    <recommendedName>
        <fullName evidence="1">Gp5/Type VI secretion system Vgr protein OB-fold domain-containing protein</fullName>
    </recommendedName>
</protein>
<sequence length="212" mass="22499">MNDPIAIIRAVVRDELRALRLGDIAVVTSVFPHAGEGDTCNHYCNVKLREGDLELRKVPIATPHVGMVSAPAVGDLVLLSYVGGDANRAVIVGRLYSDQARPPLHEENEWRVEAPLHGKTSLAIDKQGALVLTTGKTVLTLHQDDSVDIAGETDLKITVKGDVKLECVNCEIDAKGKVDLGLGGGGVITDMTHKCYFTGAPLVGSTTVKAKG</sequence>
<dbReference type="Proteomes" id="UP000886469">
    <property type="component" value="Unassembled WGS sequence"/>
</dbReference>
<dbReference type="Pfam" id="PF04717">
    <property type="entry name" value="Phage_base_V"/>
    <property type="match status" value="1"/>
</dbReference>
<reference evidence="2" key="1">
    <citation type="submission" date="2019-03" db="EMBL/GenBank/DDBJ databases">
        <title>Metabolic reconstructions from genomes of highly enriched 'Candidatus Accumulibacter' and 'Candidatus Competibacter' bioreactor populations.</title>
        <authorList>
            <person name="Annavajhala M.K."/>
            <person name="Welles L."/>
            <person name="Abbas B."/>
            <person name="Sorokin D."/>
            <person name="Park H."/>
            <person name="Van Loosdrecht M."/>
            <person name="Chandran K."/>
        </authorList>
    </citation>
    <scope>NUCLEOTIDE SEQUENCE</scope>
    <source>
        <strain evidence="2">SBR_L</strain>
    </source>
</reference>
<keyword evidence="3" id="KW-1185">Reference proteome</keyword>
<dbReference type="EMBL" id="SPMX01000087">
    <property type="protein sequence ID" value="NMQ07654.1"/>
    <property type="molecule type" value="Genomic_DNA"/>
</dbReference>
<organism evidence="2 3">
    <name type="scientific">Candidatus Accumulibacter contiguus</name>
    <dbReference type="NCBI Taxonomy" id="2954381"/>
    <lineage>
        <taxon>Bacteria</taxon>
        <taxon>Pseudomonadati</taxon>
        <taxon>Pseudomonadota</taxon>
        <taxon>Betaproteobacteria</taxon>
        <taxon>Candidatus Accumulibacter</taxon>
    </lineage>
</organism>
<dbReference type="RefSeq" id="WP_169071909.1">
    <property type="nucleotide sequence ID" value="NZ_JAZKUC010000001.1"/>
</dbReference>
<dbReference type="InterPro" id="IPR037026">
    <property type="entry name" value="Vgr_OB-fold_dom_sf"/>
</dbReference>
<dbReference type="Gene3D" id="2.40.50.230">
    <property type="entry name" value="Gp5 N-terminal domain"/>
    <property type="match status" value="1"/>
</dbReference>
<dbReference type="InterPro" id="IPR006531">
    <property type="entry name" value="Gp5/Vgr_OB"/>
</dbReference>
<accession>A0ABX1TD82</accession>
<feature type="domain" description="Gp5/Type VI secretion system Vgr protein OB-fold" evidence="1">
    <location>
        <begin position="59"/>
        <end position="96"/>
    </location>
</feature>
<evidence type="ECO:0000259" key="1">
    <source>
        <dbReference type="Pfam" id="PF04717"/>
    </source>
</evidence>
<evidence type="ECO:0000313" key="2">
    <source>
        <dbReference type="EMBL" id="NMQ07654.1"/>
    </source>
</evidence>